<evidence type="ECO:0000313" key="2">
    <source>
        <dbReference type="EMBL" id="GBM89383.1"/>
    </source>
</evidence>
<evidence type="ECO:0000256" key="1">
    <source>
        <dbReference type="SAM" id="Phobius"/>
    </source>
</evidence>
<keyword evidence="3" id="KW-1185">Reference proteome</keyword>
<keyword evidence="1" id="KW-1133">Transmembrane helix</keyword>
<keyword evidence="1" id="KW-0812">Transmembrane</keyword>
<dbReference type="Proteomes" id="UP000499080">
    <property type="component" value="Unassembled WGS sequence"/>
</dbReference>
<organism evidence="2 3">
    <name type="scientific">Araneus ventricosus</name>
    <name type="common">Orbweaver spider</name>
    <name type="synonym">Epeira ventricosa</name>
    <dbReference type="NCBI Taxonomy" id="182803"/>
    <lineage>
        <taxon>Eukaryota</taxon>
        <taxon>Metazoa</taxon>
        <taxon>Ecdysozoa</taxon>
        <taxon>Arthropoda</taxon>
        <taxon>Chelicerata</taxon>
        <taxon>Arachnida</taxon>
        <taxon>Araneae</taxon>
        <taxon>Araneomorphae</taxon>
        <taxon>Entelegynae</taxon>
        <taxon>Araneoidea</taxon>
        <taxon>Araneidae</taxon>
        <taxon>Araneus</taxon>
    </lineage>
</organism>
<dbReference type="EMBL" id="BGPR01003534">
    <property type="protein sequence ID" value="GBM89383.1"/>
    <property type="molecule type" value="Genomic_DNA"/>
</dbReference>
<accession>A0A4Y2JGE2</accession>
<gene>
    <name evidence="2" type="ORF">AVEN_226947_1</name>
</gene>
<keyword evidence="1" id="KW-0472">Membrane</keyword>
<feature type="transmembrane region" description="Helical" evidence="1">
    <location>
        <begin position="49"/>
        <end position="76"/>
    </location>
</feature>
<protein>
    <submittedName>
        <fullName evidence="2">Uncharacterized protein</fullName>
    </submittedName>
</protein>
<sequence length="87" mass="9389">MREAGLEKIESYNFIYCPCALLMLMAKLKRTGNCMRLNWNGKSKGMIGLLGMETSSPAACPVIIVASMIFGISYLIQSLVPLKSGGG</sequence>
<evidence type="ECO:0000313" key="3">
    <source>
        <dbReference type="Proteomes" id="UP000499080"/>
    </source>
</evidence>
<reference evidence="2 3" key="1">
    <citation type="journal article" date="2019" name="Sci. Rep.">
        <title>Orb-weaving spider Araneus ventricosus genome elucidates the spidroin gene catalogue.</title>
        <authorList>
            <person name="Kono N."/>
            <person name="Nakamura H."/>
            <person name="Ohtoshi R."/>
            <person name="Moran D.A.P."/>
            <person name="Shinohara A."/>
            <person name="Yoshida Y."/>
            <person name="Fujiwara M."/>
            <person name="Mori M."/>
            <person name="Tomita M."/>
            <person name="Arakawa K."/>
        </authorList>
    </citation>
    <scope>NUCLEOTIDE SEQUENCE [LARGE SCALE GENOMIC DNA]</scope>
</reference>
<proteinExistence type="predicted"/>
<name>A0A4Y2JGE2_ARAVE</name>
<dbReference type="AlphaFoldDB" id="A0A4Y2JGE2"/>
<comment type="caution">
    <text evidence="2">The sequence shown here is derived from an EMBL/GenBank/DDBJ whole genome shotgun (WGS) entry which is preliminary data.</text>
</comment>